<dbReference type="EC" id="2.1.1.-" evidence="4"/>
<keyword evidence="5" id="KW-1185">Reference proteome</keyword>
<name>A0A9D2WN85_9FIRM</name>
<evidence type="ECO:0000313" key="4">
    <source>
        <dbReference type="EMBL" id="KAF1084304.1"/>
    </source>
</evidence>
<accession>A0A9D2WN85</accession>
<dbReference type="PANTHER" id="PTHR12818:SF0">
    <property type="entry name" value="TRNA (ADENINE(37)-N6)-METHYLTRANSFERASE"/>
    <property type="match status" value="1"/>
</dbReference>
<dbReference type="InterPro" id="IPR036414">
    <property type="entry name" value="YaeB_N_sf"/>
</dbReference>
<comment type="similarity">
    <text evidence="2">Belongs to the tRNA methyltransferase O family.</text>
</comment>
<dbReference type="CDD" id="cd09281">
    <property type="entry name" value="UPF0066"/>
    <property type="match status" value="1"/>
</dbReference>
<dbReference type="InterPro" id="IPR040372">
    <property type="entry name" value="YaeB-like"/>
</dbReference>
<evidence type="ECO:0000256" key="2">
    <source>
        <dbReference type="ARBA" id="ARBA00033753"/>
    </source>
</evidence>
<gene>
    <name evidence="4" type="primary">tsaA</name>
    <name evidence="4" type="ORF">SPSYN_02080</name>
</gene>
<dbReference type="NCBIfam" id="TIGR00104">
    <property type="entry name" value="tRNA_TsaA"/>
    <property type="match status" value="1"/>
</dbReference>
<reference evidence="4" key="1">
    <citation type="submission" date="2016-02" db="EMBL/GenBank/DDBJ databases">
        <title>Draft Genome Sequence of Sporotomaculum syntrophicum Strain FB, a Syntrophic Benzoate Degrader.</title>
        <authorList>
            <person name="Nobu M.K."/>
            <person name="Narihiro T."/>
            <person name="Qiu Y.-L."/>
            <person name="Ohashi A."/>
            <person name="Liu W.-T."/>
            <person name="Yuji S."/>
        </authorList>
    </citation>
    <scope>NUCLEOTIDE SEQUENCE</scope>
    <source>
        <strain evidence="4">FB</strain>
    </source>
</reference>
<keyword evidence="1" id="KW-0949">S-adenosyl-L-methionine</keyword>
<dbReference type="EMBL" id="LSRS01000005">
    <property type="protein sequence ID" value="KAF1084304.1"/>
    <property type="molecule type" value="Genomic_DNA"/>
</dbReference>
<dbReference type="Gene3D" id="2.40.30.70">
    <property type="entry name" value="YaeB-like"/>
    <property type="match status" value="1"/>
</dbReference>
<dbReference type="PROSITE" id="PS51668">
    <property type="entry name" value="TSAA_2"/>
    <property type="match status" value="1"/>
</dbReference>
<feature type="domain" description="TsaA-like" evidence="3">
    <location>
        <begin position="32"/>
        <end position="161"/>
    </location>
</feature>
<evidence type="ECO:0000313" key="5">
    <source>
        <dbReference type="Proteomes" id="UP000798488"/>
    </source>
</evidence>
<dbReference type="InterPro" id="IPR023370">
    <property type="entry name" value="TrmO-like_N"/>
</dbReference>
<dbReference type="Pfam" id="PF01980">
    <property type="entry name" value="TrmO_N"/>
    <property type="match status" value="1"/>
</dbReference>
<dbReference type="SUPFAM" id="SSF143555">
    <property type="entry name" value="FwdE-like"/>
    <property type="match status" value="1"/>
</dbReference>
<organism evidence="4 5">
    <name type="scientific">Sporotomaculum syntrophicum</name>
    <dbReference type="NCBI Taxonomy" id="182264"/>
    <lineage>
        <taxon>Bacteria</taxon>
        <taxon>Bacillati</taxon>
        <taxon>Bacillota</taxon>
        <taxon>Clostridia</taxon>
        <taxon>Eubacteriales</taxon>
        <taxon>Desulfallaceae</taxon>
        <taxon>Sporotomaculum</taxon>
    </lineage>
</organism>
<dbReference type="InterPro" id="IPR036413">
    <property type="entry name" value="YaeB-like_sf"/>
</dbReference>
<comment type="caution">
    <text evidence="4">The sequence shown here is derived from an EMBL/GenBank/DDBJ whole genome shotgun (WGS) entry which is preliminary data.</text>
</comment>
<proteinExistence type="inferred from homology"/>
<evidence type="ECO:0000256" key="1">
    <source>
        <dbReference type="ARBA" id="ARBA00022691"/>
    </source>
</evidence>
<dbReference type="GO" id="GO:0008168">
    <property type="term" value="F:methyltransferase activity"/>
    <property type="evidence" value="ECO:0007669"/>
    <property type="project" value="UniProtKB-KW"/>
</dbReference>
<dbReference type="SUPFAM" id="SSF118196">
    <property type="entry name" value="YaeB-like"/>
    <property type="match status" value="1"/>
</dbReference>
<sequence>MHFQHAGNRTTNNYPQGLERMIVVTDNSSIILNPIGIVRSGVESPGEVPITGKPAEVEVFSQYSQALLRIEANSHLWLLLWFHQAERNKLTKVPARVNPFLPEYGVFGLRAPHRPNPIALSLVHLDSVEGNILKVSGLDAIDGTPVLDIKSYYEQDIVFSPKTPYISAFDPIMRRNIFFKEALAHHQEACPELYLAVRMAMVADEYMGHLNTPDLTLTVIGSACLADTLQGLSRARLANPPRFRYEKSKAVNQSIWQRSGQRLTLTARQKLNAESYQNLSDEDLFIIELTKHEEEGAEIDA</sequence>
<dbReference type="AlphaFoldDB" id="A0A9D2WN85"/>
<keyword evidence="4" id="KW-0808">Transferase</keyword>
<protein>
    <submittedName>
        <fullName evidence="4">tRNA (Adenine(37)-N6)-methyltransferase</fullName>
        <ecNumber evidence="4">2.1.1.-</ecNumber>
    </submittedName>
</protein>
<dbReference type="PANTHER" id="PTHR12818">
    <property type="entry name" value="TRNA (ADENINE(37)-N6)-METHYLTRANSFERASE"/>
    <property type="match status" value="1"/>
</dbReference>
<dbReference type="GO" id="GO:0032259">
    <property type="term" value="P:methylation"/>
    <property type="evidence" value="ECO:0007669"/>
    <property type="project" value="UniProtKB-KW"/>
</dbReference>
<keyword evidence="4" id="KW-0489">Methyltransferase</keyword>
<dbReference type="Gene3D" id="3.30.1330.130">
    <property type="match status" value="1"/>
</dbReference>
<dbReference type="Proteomes" id="UP000798488">
    <property type="component" value="Unassembled WGS sequence"/>
</dbReference>
<evidence type="ECO:0000259" key="3">
    <source>
        <dbReference type="PROSITE" id="PS51668"/>
    </source>
</evidence>